<reference evidence="4 5" key="1">
    <citation type="submission" date="2015-02" db="EMBL/GenBank/DDBJ databases">
        <title>Single-cell genomics of uncultivated deep-branching MTB reveals a conserved set of magnetosome genes.</title>
        <authorList>
            <person name="Kolinko S."/>
            <person name="Richter M."/>
            <person name="Glockner F.O."/>
            <person name="Brachmann A."/>
            <person name="Schuler D."/>
        </authorList>
    </citation>
    <scope>NUCLEOTIDE SEQUENCE [LARGE SCALE GENOMIC DNA]</scope>
    <source>
        <strain evidence="4">TM-1</strain>
    </source>
</reference>
<feature type="compositionally biased region" description="Basic and acidic residues" evidence="1">
    <location>
        <begin position="426"/>
        <end position="446"/>
    </location>
</feature>
<feature type="transmembrane region" description="Helical" evidence="2">
    <location>
        <begin position="128"/>
        <end position="145"/>
    </location>
</feature>
<dbReference type="Proteomes" id="UP000033423">
    <property type="component" value="Unassembled WGS sequence"/>
</dbReference>
<sequence length="464" mass="51982">MSIVMVDIFRYKPAYTRKHKMLILLMLLLIGTIVFGRGVEYLLLNLSKGMGFISQKAVIYGIPVEVGPMLICLLFDSHTAIIFSFIISMLSGIWQGDAFYGFYVFAGSIVASFSVIRCKKRTDLIKGGVYISAVNVISAIVVSLHDSYLTRHIMQPIIFAATSGISVAAFVSIILPVLEYTFKVNTDITLLELLDLNQPLMKSLMINAPGTYHHSVIVGNLVETAAEDVGVNPLLARVTAYYHDIGKIKMADYFIENQSNAVNKHEKLTPHMSSLILISHVKEGLELADEYNLPEPVKDIITQHHGKSIMMFFYQKAKEEQSEPPKEEDYRYPGPRPQSKVAALVMIADAIEAASRVLKDPTPSRVVGLVDKIVNNILIDGQLSECDLTLRDINIIKERYSYILNGIFHKRIEYPGFNFNKPQPSEVDRDKSNGKESASKNRDKHPVVQTHNEPGHEPFDIRKG</sequence>
<dbReference type="Gene3D" id="1.10.3210.10">
    <property type="entry name" value="Hypothetical protein af1432"/>
    <property type="match status" value="1"/>
</dbReference>
<evidence type="ECO:0000256" key="2">
    <source>
        <dbReference type="SAM" id="Phobius"/>
    </source>
</evidence>
<evidence type="ECO:0000256" key="1">
    <source>
        <dbReference type="SAM" id="MobiDB-lite"/>
    </source>
</evidence>
<feature type="transmembrane region" description="Helical" evidence="2">
    <location>
        <begin position="21"/>
        <end position="39"/>
    </location>
</feature>
<feature type="region of interest" description="Disordered" evidence="1">
    <location>
        <begin position="419"/>
        <end position="464"/>
    </location>
</feature>
<proteinExistence type="predicted"/>
<evidence type="ECO:0000313" key="4">
    <source>
        <dbReference type="EMBL" id="KJU87372.1"/>
    </source>
</evidence>
<dbReference type="InterPro" id="IPR006674">
    <property type="entry name" value="HD_domain"/>
</dbReference>
<dbReference type="InterPro" id="IPR006675">
    <property type="entry name" value="HDIG_dom"/>
</dbReference>
<feature type="transmembrane region" description="Helical" evidence="2">
    <location>
        <begin position="98"/>
        <end position="116"/>
    </location>
</feature>
<feature type="compositionally biased region" description="Basic and acidic residues" evidence="1">
    <location>
        <begin position="453"/>
        <end position="464"/>
    </location>
</feature>
<dbReference type="Pfam" id="PF01966">
    <property type="entry name" value="HD"/>
    <property type="match status" value="1"/>
</dbReference>
<dbReference type="AlphaFoldDB" id="A0A0F3GZW4"/>
<organism evidence="4 5">
    <name type="scientific">Candidatus Magnetobacterium bavaricum</name>
    <dbReference type="NCBI Taxonomy" id="29290"/>
    <lineage>
        <taxon>Bacteria</taxon>
        <taxon>Pseudomonadati</taxon>
        <taxon>Nitrospirota</taxon>
        <taxon>Thermodesulfovibrionia</taxon>
        <taxon>Thermodesulfovibrionales</taxon>
        <taxon>Candidatus Magnetobacteriaceae</taxon>
        <taxon>Candidatus Magnetobacterium</taxon>
    </lineage>
</organism>
<dbReference type="CDD" id="cd00077">
    <property type="entry name" value="HDc"/>
    <property type="match status" value="1"/>
</dbReference>
<keyword evidence="2" id="KW-1133">Transmembrane helix</keyword>
<feature type="domain" description="HD/PDEase" evidence="3">
    <location>
        <begin position="207"/>
        <end position="363"/>
    </location>
</feature>
<feature type="transmembrane region" description="Helical" evidence="2">
    <location>
        <begin position="59"/>
        <end position="86"/>
    </location>
</feature>
<gene>
    <name evidence="4" type="ORF">MBAV_000435</name>
</gene>
<dbReference type="Pfam" id="PF07698">
    <property type="entry name" value="7TM-7TMR_HD"/>
    <property type="match status" value="1"/>
</dbReference>
<evidence type="ECO:0000313" key="5">
    <source>
        <dbReference type="Proteomes" id="UP000033423"/>
    </source>
</evidence>
<dbReference type="PATRIC" id="fig|29290.4.peg.595"/>
<protein>
    <submittedName>
        <fullName evidence="4">Domain HDIG-containing protein</fullName>
    </submittedName>
</protein>
<dbReference type="SMART" id="SM00471">
    <property type="entry name" value="HDc"/>
    <property type="match status" value="1"/>
</dbReference>
<dbReference type="InterPro" id="IPR003607">
    <property type="entry name" value="HD/PDEase_dom"/>
</dbReference>
<dbReference type="PANTHER" id="PTHR36442:SF1">
    <property type="entry name" value="CYCLIC-DI-AMP PHOSPHODIESTERASE PGPH"/>
    <property type="match status" value="1"/>
</dbReference>
<dbReference type="InterPro" id="IPR052722">
    <property type="entry name" value="PgpH_phosphodiesterase"/>
</dbReference>
<feature type="transmembrane region" description="Helical" evidence="2">
    <location>
        <begin position="157"/>
        <end position="178"/>
    </location>
</feature>
<dbReference type="EMBL" id="LACI01000204">
    <property type="protein sequence ID" value="KJU87372.1"/>
    <property type="molecule type" value="Genomic_DNA"/>
</dbReference>
<keyword evidence="2" id="KW-0812">Transmembrane</keyword>
<keyword evidence="2" id="KW-0472">Membrane</keyword>
<name>A0A0F3GZW4_9BACT</name>
<dbReference type="PANTHER" id="PTHR36442">
    <property type="entry name" value="CYCLIC-DI-AMP PHOSPHODIESTERASE PGPH"/>
    <property type="match status" value="1"/>
</dbReference>
<dbReference type="NCBIfam" id="TIGR00277">
    <property type="entry name" value="HDIG"/>
    <property type="match status" value="1"/>
</dbReference>
<evidence type="ECO:0000259" key="3">
    <source>
        <dbReference type="SMART" id="SM00471"/>
    </source>
</evidence>
<accession>A0A0F3GZW4</accession>
<dbReference type="InterPro" id="IPR011621">
    <property type="entry name" value="Metal-dep_PHydrolase_7TM_intra"/>
</dbReference>
<dbReference type="SUPFAM" id="SSF109604">
    <property type="entry name" value="HD-domain/PDEase-like"/>
    <property type="match status" value="1"/>
</dbReference>
<comment type="caution">
    <text evidence="4">The sequence shown here is derived from an EMBL/GenBank/DDBJ whole genome shotgun (WGS) entry which is preliminary data.</text>
</comment>
<keyword evidence="5" id="KW-1185">Reference proteome</keyword>